<name>A0A2G9QF11_AQUCT</name>
<sequence length="56" mass="6279">MHEVTSGHRSPASKVKIKDGSSALKTKTLLAKLLRSLKRTCYCFGFGLRSWEELVI</sequence>
<protein>
    <submittedName>
        <fullName evidence="1">Uncharacterized protein</fullName>
    </submittedName>
</protein>
<reference evidence="2" key="1">
    <citation type="journal article" date="2017" name="Nat. Commun.">
        <title>The North American bullfrog draft genome provides insight into hormonal regulation of long noncoding RNA.</title>
        <authorList>
            <person name="Hammond S.A."/>
            <person name="Warren R.L."/>
            <person name="Vandervalk B.P."/>
            <person name="Kucuk E."/>
            <person name="Khan H."/>
            <person name="Gibb E.A."/>
            <person name="Pandoh P."/>
            <person name="Kirk H."/>
            <person name="Zhao Y."/>
            <person name="Jones M."/>
            <person name="Mungall A.J."/>
            <person name="Coope R."/>
            <person name="Pleasance S."/>
            <person name="Moore R.A."/>
            <person name="Holt R.A."/>
            <person name="Round J.M."/>
            <person name="Ohora S."/>
            <person name="Walle B.V."/>
            <person name="Veldhoen N."/>
            <person name="Helbing C.C."/>
            <person name="Birol I."/>
        </authorList>
    </citation>
    <scope>NUCLEOTIDE SEQUENCE [LARGE SCALE GENOMIC DNA]</scope>
</reference>
<dbReference type="Proteomes" id="UP000228934">
    <property type="component" value="Unassembled WGS sequence"/>
</dbReference>
<evidence type="ECO:0000313" key="1">
    <source>
        <dbReference type="EMBL" id="PIO14105.1"/>
    </source>
</evidence>
<keyword evidence="2" id="KW-1185">Reference proteome</keyword>
<proteinExistence type="predicted"/>
<evidence type="ECO:0000313" key="2">
    <source>
        <dbReference type="Proteomes" id="UP000228934"/>
    </source>
</evidence>
<dbReference type="AlphaFoldDB" id="A0A2G9QF11"/>
<organism evidence="1 2">
    <name type="scientific">Aquarana catesbeiana</name>
    <name type="common">American bullfrog</name>
    <name type="synonym">Rana catesbeiana</name>
    <dbReference type="NCBI Taxonomy" id="8400"/>
    <lineage>
        <taxon>Eukaryota</taxon>
        <taxon>Metazoa</taxon>
        <taxon>Chordata</taxon>
        <taxon>Craniata</taxon>
        <taxon>Vertebrata</taxon>
        <taxon>Euteleostomi</taxon>
        <taxon>Amphibia</taxon>
        <taxon>Batrachia</taxon>
        <taxon>Anura</taxon>
        <taxon>Neobatrachia</taxon>
        <taxon>Ranoidea</taxon>
        <taxon>Ranidae</taxon>
        <taxon>Aquarana</taxon>
    </lineage>
</organism>
<dbReference type="EMBL" id="KZ001998">
    <property type="protein sequence ID" value="PIO14105.1"/>
    <property type="molecule type" value="Genomic_DNA"/>
</dbReference>
<gene>
    <name evidence="1" type="ORF">AB205_0128910</name>
</gene>
<accession>A0A2G9QF11</accession>